<evidence type="ECO:0000256" key="14">
    <source>
        <dbReference type="ARBA" id="ARBA00041297"/>
    </source>
</evidence>
<evidence type="ECO:0000256" key="9">
    <source>
        <dbReference type="ARBA" id="ARBA00022989"/>
    </source>
</evidence>
<dbReference type="PANTHER" id="PTHR43107:SF21">
    <property type="entry name" value="FATTY ACID TRANSPORT PROTEIN 1, ISOFORM F-RELATED"/>
    <property type="match status" value="1"/>
</dbReference>
<dbReference type="OMA" id="HHGLIMR"/>
<keyword evidence="9 16" id="KW-1133">Transmembrane helix</keyword>
<evidence type="ECO:0000256" key="8">
    <source>
        <dbReference type="ARBA" id="ARBA00022832"/>
    </source>
</evidence>
<protein>
    <recommendedName>
        <fullName evidence="12">long-chain-fatty-acid--CoA ligase</fullName>
        <ecNumber evidence="12">6.2.1.3</ecNumber>
    </recommendedName>
    <alternativeName>
        <fullName evidence="14">Long-chain-fatty-acid--CoA ligase</fullName>
    </alternativeName>
</protein>
<dbReference type="InParanoid" id="B4J4R9"/>
<dbReference type="GO" id="GO:0005886">
    <property type="term" value="C:plasma membrane"/>
    <property type="evidence" value="ECO:0007669"/>
    <property type="project" value="UniProtKB-SubCell"/>
</dbReference>
<dbReference type="Gene3D" id="3.40.50.12780">
    <property type="entry name" value="N-terminal domain of ligase-like"/>
    <property type="match status" value="1"/>
</dbReference>
<dbReference type="OrthoDB" id="288590at2759"/>
<feature type="domain" description="AMP-dependent synthetase/ligase" evidence="17">
    <location>
        <begin position="165"/>
        <end position="521"/>
    </location>
</feature>
<comment type="subcellular location">
    <subcellularLocation>
        <location evidence="1">Cell membrane</location>
        <topology evidence="1">Multi-pass membrane protein</topology>
    </subcellularLocation>
</comment>
<keyword evidence="8" id="KW-0443">Lipid metabolism</keyword>
<dbReference type="SUPFAM" id="SSF56801">
    <property type="entry name" value="Acetyl-CoA synthetase-like"/>
    <property type="match status" value="1"/>
</dbReference>
<dbReference type="EMBL" id="CH916367">
    <property type="protein sequence ID" value="EDW00615.1"/>
    <property type="molecule type" value="Genomic_DNA"/>
</dbReference>
<keyword evidence="6 16" id="KW-0812">Transmembrane</keyword>
<dbReference type="Proteomes" id="UP000001070">
    <property type="component" value="Unassembled WGS sequence"/>
</dbReference>
<evidence type="ECO:0000256" key="16">
    <source>
        <dbReference type="SAM" id="Phobius"/>
    </source>
</evidence>
<accession>B4J4R9</accession>
<feature type="transmembrane region" description="Helical" evidence="16">
    <location>
        <begin position="80"/>
        <end position="99"/>
    </location>
</feature>
<evidence type="ECO:0000256" key="6">
    <source>
        <dbReference type="ARBA" id="ARBA00022692"/>
    </source>
</evidence>
<dbReference type="HOGENOM" id="CLU_000022_46_2_1"/>
<dbReference type="GO" id="GO:0044539">
    <property type="term" value="P:long-chain fatty acid import into cell"/>
    <property type="evidence" value="ECO:0007669"/>
    <property type="project" value="TreeGrafter"/>
</dbReference>
<dbReference type="Gene3D" id="3.30.300.30">
    <property type="match status" value="1"/>
</dbReference>
<evidence type="ECO:0000313" key="19">
    <source>
        <dbReference type="Proteomes" id="UP000001070"/>
    </source>
</evidence>
<organism evidence="19">
    <name type="scientific">Drosophila grimshawi</name>
    <name type="common">Hawaiian fruit fly</name>
    <name type="synonym">Idiomyia grimshawi</name>
    <dbReference type="NCBI Taxonomy" id="7222"/>
    <lineage>
        <taxon>Eukaryota</taxon>
        <taxon>Metazoa</taxon>
        <taxon>Ecdysozoa</taxon>
        <taxon>Arthropoda</taxon>
        <taxon>Hexapoda</taxon>
        <taxon>Insecta</taxon>
        <taxon>Pterygota</taxon>
        <taxon>Neoptera</taxon>
        <taxon>Endopterygota</taxon>
        <taxon>Diptera</taxon>
        <taxon>Brachycera</taxon>
        <taxon>Muscomorpha</taxon>
        <taxon>Ephydroidea</taxon>
        <taxon>Drosophilidae</taxon>
        <taxon>Drosophila</taxon>
        <taxon>Hawaiian Drosophila</taxon>
    </lineage>
</organism>
<dbReference type="AlphaFoldDB" id="B4J4R9"/>
<dbReference type="InterPro" id="IPR042099">
    <property type="entry name" value="ANL_N_sf"/>
</dbReference>
<dbReference type="FunCoup" id="B4J4R9">
    <property type="interactions" value="136"/>
</dbReference>
<comment type="catalytic activity">
    <reaction evidence="15">
        <text>tetracosanoate + ATP + CoA = tetracosanoyl-CoA + AMP + diphosphate</text>
        <dbReference type="Rhea" id="RHEA:33639"/>
        <dbReference type="ChEBI" id="CHEBI:30616"/>
        <dbReference type="ChEBI" id="CHEBI:31014"/>
        <dbReference type="ChEBI" id="CHEBI:33019"/>
        <dbReference type="ChEBI" id="CHEBI:57287"/>
        <dbReference type="ChEBI" id="CHEBI:65052"/>
        <dbReference type="ChEBI" id="CHEBI:456215"/>
    </reaction>
    <physiologicalReaction direction="left-to-right" evidence="15">
        <dbReference type="Rhea" id="RHEA:33640"/>
    </physiologicalReaction>
</comment>
<reference evidence="18 19" key="1">
    <citation type="journal article" date="2007" name="Nature">
        <title>Evolution of genes and genomes on the Drosophila phylogeny.</title>
        <authorList>
            <consortium name="Drosophila 12 Genomes Consortium"/>
            <person name="Clark A.G."/>
            <person name="Eisen M.B."/>
            <person name="Smith D.R."/>
            <person name="Bergman C.M."/>
            <person name="Oliver B."/>
            <person name="Markow T.A."/>
            <person name="Kaufman T.C."/>
            <person name="Kellis M."/>
            <person name="Gelbart W."/>
            <person name="Iyer V.N."/>
            <person name="Pollard D.A."/>
            <person name="Sackton T.B."/>
            <person name="Larracuente A.M."/>
            <person name="Singh N.D."/>
            <person name="Abad J.P."/>
            <person name="Abt D.N."/>
            <person name="Adryan B."/>
            <person name="Aguade M."/>
            <person name="Akashi H."/>
            <person name="Anderson W.W."/>
            <person name="Aquadro C.F."/>
            <person name="Ardell D.H."/>
            <person name="Arguello R."/>
            <person name="Artieri C.G."/>
            <person name="Barbash D.A."/>
            <person name="Barker D."/>
            <person name="Barsanti P."/>
            <person name="Batterham P."/>
            <person name="Batzoglou S."/>
            <person name="Begun D."/>
            <person name="Bhutkar A."/>
            <person name="Blanco E."/>
            <person name="Bosak S.A."/>
            <person name="Bradley R.K."/>
            <person name="Brand A.D."/>
            <person name="Brent M.R."/>
            <person name="Brooks A.N."/>
            <person name="Brown R.H."/>
            <person name="Butlin R.K."/>
            <person name="Caggese C."/>
            <person name="Calvi B.R."/>
            <person name="Bernardo de Carvalho A."/>
            <person name="Caspi A."/>
            <person name="Castrezana S."/>
            <person name="Celniker S.E."/>
            <person name="Chang J.L."/>
            <person name="Chapple C."/>
            <person name="Chatterji S."/>
            <person name="Chinwalla A."/>
            <person name="Civetta A."/>
            <person name="Clifton S.W."/>
            <person name="Comeron J.M."/>
            <person name="Costello J.C."/>
            <person name="Coyne J.A."/>
            <person name="Daub J."/>
            <person name="David R.G."/>
            <person name="Delcher A.L."/>
            <person name="Delehaunty K."/>
            <person name="Do C.B."/>
            <person name="Ebling H."/>
            <person name="Edwards K."/>
            <person name="Eickbush T."/>
            <person name="Evans J.D."/>
            <person name="Filipski A."/>
            <person name="Findeiss S."/>
            <person name="Freyhult E."/>
            <person name="Fulton L."/>
            <person name="Fulton R."/>
            <person name="Garcia A.C."/>
            <person name="Gardiner A."/>
            <person name="Garfield D.A."/>
            <person name="Garvin B.E."/>
            <person name="Gibson G."/>
            <person name="Gilbert D."/>
            <person name="Gnerre S."/>
            <person name="Godfrey J."/>
            <person name="Good R."/>
            <person name="Gotea V."/>
            <person name="Gravely B."/>
            <person name="Greenberg A.J."/>
            <person name="Griffiths-Jones S."/>
            <person name="Gross S."/>
            <person name="Guigo R."/>
            <person name="Gustafson E.A."/>
            <person name="Haerty W."/>
            <person name="Hahn M.W."/>
            <person name="Halligan D.L."/>
            <person name="Halpern A.L."/>
            <person name="Halter G.M."/>
            <person name="Han M.V."/>
            <person name="Heger A."/>
            <person name="Hillier L."/>
            <person name="Hinrichs A.S."/>
            <person name="Holmes I."/>
            <person name="Hoskins R.A."/>
            <person name="Hubisz M.J."/>
            <person name="Hultmark D."/>
            <person name="Huntley M.A."/>
            <person name="Jaffe D.B."/>
            <person name="Jagadeeshan S."/>
            <person name="Jeck W.R."/>
            <person name="Johnson J."/>
            <person name="Jones C.D."/>
            <person name="Jordan W.C."/>
            <person name="Karpen G.H."/>
            <person name="Kataoka E."/>
            <person name="Keightley P.D."/>
            <person name="Kheradpour P."/>
            <person name="Kirkness E.F."/>
            <person name="Koerich L.B."/>
            <person name="Kristiansen K."/>
            <person name="Kudrna D."/>
            <person name="Kulathinal R.J."/>
            <person name="Kumar S."/>
            <person name="Kwok R."/>
            <person name="Lander E."/>
            <person name="Langley C.H."/>
            <person name="Lapoint R."/>
            <person name="Lazzaro B.P."/>
            <person name="Lee S.J."/>
            <person name="Levesque L."/>
            <person name="Li R."/>
            <person name="Lin C.F."/>
            <person name="Lin M.F."/>
            <person name="Lindblad-Toh K."/>
            <person name="Llopart A."/>
            <person name="Long M."/>
            <person name="Low L."/>
            <person name="Lozovsky E."/>
            <person name="Lu J."/>
            <person name="Luo M."/>
            <person name="Machado C.A."/>
            <person name="Makalowski W."/>
            <person name="Marzo M."/>
            <person name="Matsuda M."/>
            <person name="Matzkin L."/>
            <person name="McAllister B."/>
            <person name="McBride C.S."/>
            <person name="McKernan B."/>
            <person name="McKernan K."/>
            <person name="Mendez-Lago M."/>
            <person name="Minx P."/>
            <person name="Mollenhauer M.U."/>
            <person name="Montooth K."/>
            <person name="Mount S.M."/>
            <person name="Mu X."/>
            <person name="Myers E."/>
            <person name="Negre B."/>
            <person name="Newfeld S."/>
            <person name="Nielsen R."/>
            <person name="Noor M.A."/>
            <person name="O'Grady P."/>
            <person name="Pachter L."/>
            <person name="Papaceit M."/>
            <person name="Parisi M.J."/>
            <person name="Parisi M."/>
            <person name="Parts L."/>
            <person name="Pedersen J.S."/>
            <person name="Pesole G."/>
            <person name="Phillippy A.M."/>
            <person name="Ponting C.P."/>
            <person name="Pop M."/>
            <person name="Porcelli D."/>
            <person name="Powell J.R."/>
            <person name="Prohaska S."/>
            <person name="Pruitt K."/>
            <person name="Puig M."/>
            <person name="Quesneville H."/>
            <person name="Ram K.R."/>
            <person name="Rand D."/>
            <person name="Rasmussen M.D."/>
            <person name="Reed L.K."/>
            <person name="Reenan R."/>
            <person name="Reily A."/>
            <person name="Remington K.A."/>
            <person name="Rieger T.T."/>
            <person name="Ritchie M.G."/>
            <person name="Robin C."/>
            <person name="Rogers Y.H."/>
            <person name="Rohde C."/>
            <person name="Rozas J."/>
            <person name="Rubenfield M.J."/>
            <person name="Ruiz A."/>
            <person name="Russo S."/>
            <person name="Salzberg S.L."/>
            <person name="Sanchez-Gracia A."/>
            <person name="Saranga D.J."/>
            <person name="Sato H."/>
            <person name="Schaeffer S.W."/>
            <person name="Schatz M.C."/>
            <person name="Schlenke T."/>
            <person name="Schwartz R."/>
            <person name="Segarra C."/>
            <person name="Singh R.S."/>
            <person name="Sirot L."/>
            <person name="Sirota M."/>
            <person name="Sisneros N.B."/>
            <person name="Smith C.D."/>
            <person name="Smith T.F."/>
            <person name="Spieth J."/>
            <person name="Stage D.E."/>
            <person name="Stark A."/>
            <person name="Stephan W."/>
            <person name="Strausberg R.L."/>
            <person name="Strempel S."/>
            <person name="Sturgill D."/>
            <person name="Sutton G."/>
            <person name="Sutton G.G."/>
            <person name="Tao W."/>
            <person name="Teichmann S."/>
            <person name="Tobari Y.N."/>
            <person name="Tomimura Y."/>
            <person name="Tsolas J.M."/>
            <person name="Valente V.L."/>
            <person name="Venter E."/>
            <person name="Venter J.C."/>
            <person name="Vicario S."/>
            <person name="Vieira F.G."/>
            <person name="Vilella A.J."/>
            <person name="Villasante A."/>
            <person name="Walenz B."/>
            <person name="Wang J."/>
            <person name="Wasserman M."/>
            <person name="Watts T."/>
            <person name="Wilson D."/>
            <person name="Wilson R.K."/>
            <person name="Wing R.A."/>
            <person name="Wolfner M.F."/>
            <person name="Wong A."/>
            <person name="Wong G.K."/>
            <person name="Wu C.I."/>
            <person name="Wu G."/>
            <person name="Yamamoto D."/>
            <person name="Yang H.P."/>
            <person name="Yang S.P."/>
            <person name="Yorke J.A."/>
            <person name="Yoshida K."/>
            <person name="Zdobnov E."/>
            <person name="Zhang P."/>
            <person name="Zhang Y."/>
            <person name="Zimin A.V."/>
            <person name="Baldwin J."/>
            <person name="Abdouelleil A."/>
            <person name="Abdulkadir J."/>
            <person name="Abebe A."/>
            <person name="Abera B."/>
            <person name="Abreu J."/>
            <person name="Acer S.C."/>
            <person name="Aftuck L."/>
            <person name="Alexander A."/>
            <person name="An P."/>
            <person name="Anderson E."/>
            <person name="Anderson S."/>
            <person name="Arachi H."/>
            <person name="Azer M."/>
            <person name="Bachantsang P."/>
            <person name="Barry A."/>
            <person name="Bayul T."/>
            <person name="Berlin A."/>
            <person name="Bessette D."/>
            <person name="Bloom T."/>
            <person name="Blye J."/>
            <person name="Boguslavskiy L."/>
            <person name="Bonnet C."/>
            <person name="Boukhgalter B."/>
            <person name="Bourzgui I."/>
            <person name="Brown A."/>
            <person name="Cahill P."/>
            <person name="Channer S."/>
            <person name="Cheshatsang Y."/>
            <person name="Chuda L."/>
            <person name="Citroen M."/>
            <person name="Collymore A."/>
            <person name="Cooke P."/>
            <person name="Costello M."/>
            <person name="D'Aco K."/>
            <person name="Daza R."/>
            <person name="De Haan G."/>
            <person name="DeGray S."/>
            <person name="DeMaso C."/>
            <person name="Dhargay N."/>
            <person name="Dooley K."/>
            <person name="Dooley E."/>
            <person name="Doricent M."/>
            <person name="Dorje P."/>
            <person name="Dorjee K."/>
            <person name="Dupes A."/>
            <person name="Elong R."/>
            <person name="Falk J."/>
            <person name="Farina A."/>
            <person name="Faro S."/>
            <person name="Ferguson D."/>
            <person name="Fisher S."/>
            <person name="Foley C.D."/>
            <person name="Franke A."/>
            <person name="Friedrich D."/>
            <person name="Gadbois L."/>
            <person name="Gearin G."/>
            <person name="Gearin C.R."/>
            <person name="Giannoukos G."/>
            <person name="Goode T."/>
            <person name="Graham J."/>
            <person name="Grandbois E."/>
            <person name="Grewal S."/>
            <person name="Gyaltsen K."/>
            <person name="Hafez N."/>
            <person name="Hagos B."/>
            <person name="Hall J."/>
            <person name="Henson C."/>
            <person name="Hollinger A."/>
            <person name="Honan T."/>
            <person name="Huard M.D."/>
            <person name="Hughes L."/>
            <person name="Hurhula B."/>
            <person name="Husby M.E."/>
            <person name="Kamat A."/>
            <person name="Kanga B."/>
            <person name="Kashin S."/>
            <person name="Khazanovich D."/>
            <person name="Kisner P."/>
            <person name="Lance K."/>
            <person name="Lara M."/>
            <person name="Lee W."/>
            <person name="Lennon N."/>
            <person name="Letendre F."/>
            <person name="LeVine R."/>
            <person name="Lipovsky A."/>
            <person name="Liu X."/>
            <person name="Liu J."/>
            <person name="Liu S."/>
            <person name="Lokyitsang T."/>
            <person name="Lokyitsang Y."/>
            <person name="Lubonja R."/>
            <person name="Lui A."/>
            <person name="MacDonald P."/>
            <person name="Magnisalis V."/>
            <person name="Maru K."/>
            <person name="Matthews C."/>
            <person name="McCusker W."/>
            <person name="McDonough S."/>
            <person name="Mehta T."/>
            <person name="Meldrim J."/>
            <person name="Meneus L."/>
            <person name="Mihai O."/>
            <person name="Mihalev A."/>
            <person name="Mihova T."/>
            <person name="Mittelman R."/>
            <person name="Mlenga V."/>
            <person name="Montmayeur A."/>
            <person name="Mulrain L."/>
            <person name="Navidi A."/>
            <person name="Naylor J."/>
            <person name="Negash T."/>
            <person name="Nguyen T."/>
            <person name="Nguyen N."/>
            <person name="Nicol R."/>
            <person name="Norbu C."/>
            <person name="Norbu N."/>
            <person name="Novod N."/>
            <person name="O'Neill B."/>
            <person name="Osman S."/>
            <person name="Markiewicz E."/>
            <person name="Oyono O.L."/>
            <person name="Patti C."/>
            <person name="Phunkhang P."/>
            <person name="Pierre F."/>
            <person name="Priest M."/>
            <person name="Raghuraman S."/>
            <person name="Rege F."/>
            <person name="Reyes R."/>
            <person name="Rise C."/>
            <person name="Rogov P."/>
            <person name="Ross K."/>
            <person name="Ryan E."/>
            <person name="Settipalli S."/>
            <person name="Shea T."/>
            <person name="Sherpa N."/>
            <person name="Shi L."/>
            <person name="Shih D."/>
            <person name="Sparrow T."/>
            <person name="Spaulding J."/>
            <person name="Stalker J."/>
            <person name="Stange-Thomann N."/>
            <person name="Stavropoulos S."/>
            <person name="Stone C."/>
            <person name="Strader C."/>
            <person name="Tesfaye S."/>
            <person name="Thomson T."/>
            <person name="Thoulutsang Y."/>
            <person name="Thoulutsang D."/>
            <person name="Topham K."/>
            <person name="Topping I."/>
            <person name="Tsamla T."/>
            <person name="Vassiliev H."/>
            <person name="Vo A."/>
            <person name="Wangchuk T."/>
            <person name="Wangdi T."/>
            <person name="Weiand M."/>
            <person name="Wilkinson J."/>
            <person name="Wilson A."/>
            <person name="Yadav S."/>
            <person name="Young G."/>
            <person name="Yu Q."/>
            <person name="Zembek L."/>
            <person name="Zhong D."/>
            <person name="Zimmer A."/>
            <person name="Zwirko Z."/>
            <person name="Jaffe D.B."/>
            <person name="Alvarez P."/>
            <person name="Brockman W."/>
            <person name="Butler J."/>
            <person name="Chin C."/>
            <person name="Gnerre S."/>
            <person name="Grabherr M."/>
            <person name="Kleber M."/>
            <person name="Mauceli E."/>
            <person name="MacCallum I."/>
        </authorList>
    </citation>
    <scope>NUCLEOTIDE SEQUENCE [LARGE SCALE GENOMIC DNA]</scope>
    <source>
        <strain evidence="19">Tucson 15287-2541.00</strain>
    </source>
</reference>
<keyword evidence="3" id="KW-0813">Transport</keyword>
<evidence type="ECO:0000256" key="10">
    <source>
        <dbReference type="ARBA" id="ARBA00023136"/>
    </source>
</evidence>
<dbReference type="SMR" id="B4J4R9"/>
<dbReference type="NCBIfam" id="NF006134">
    <property type="entry name" value="PRK08279.1"/>
    <property type="match status" value="1"/>
</dbReference>
<dbReference type="EC" id="6.2.1.3" evidence="12"/>
<evidence type="ECO:0000256" key="7">
    <source>
        <dbReference type="ARBA" id="ARBA00022741"/>
    </source>
</evidence>
<evidence type="ECO:0000256" key="3">
    <source>
        <dbReference type="ARBA" id="ARBA00022448"/>
    </source>
</evidence>
<dbReference type="eggNOG" id="KOG1179">
    <property type="taxonomic scope" value="Eukaryota"/>
</dbReference>
<keyword evidence="7" id="KW-0547">Nucleotide-binding</keyword>
<keyword evidence="10 16" id="KW-0472">Membrane</keyword>
<dbReference type="GO" id="GO:0000166">
    <property type="term" value="F:nucleotide binding"/>
    <property type="evidence" value="ECO:0007669"/>
    <property type="project" value="UniProtKB-KW"/>
</dbReference>
<gene>
    <name evidence="18" type="primary">Dgri\GH20973</name>
    <name evidence="18" type="ORF">Dgri_GH20973</name>
</gene>
<dbReference type="PANTHER" id="PTHR43107">
    <property type="entry name" value="LONG-CHAIN FATTY ACID TRANSPORT PROTEIN"/>
    <property type="match status" value="1"/>
</dbReference>
<evidence type="ECO:0000256" key="5">
    <source>
        <dbReference type="ARBA" id="ARBA00022598"/>
    </source>
</evidence>
<dbReference type="FunFam" id="3.30.300.30:FF:000002">
    <property type="entry name" value="Long-chain fatty acid transport protein 1"/>
    <property type="match status" value="1"/>
</dbReference>
<dbReference type="GO" id="GO:0005789">
    <property type="term" value="C:endoplasmic reticulum membrane"/>
    <property type="evidence" value="ECO:0007669"/>
    <property type="project" value="TreeGrafter"/>
</dbReference>
<keyword evidence="19" id="KW-1185">Reference proteome</keyword>
<keyword evidence="5" id="KW-0436">Ligase</keyword>
<comment type="similarity">
    <text evidence="2">Belongs to the ATP-dependent AMP-binding enzyme family.</text>
</comment>
<dbReference type="GO" id="GO:0005324">
    <property type="term" value="F:long-chain fatty acid transmembrane transporter activity"/>
    <property type="evidence" value="ECO:0007669"/>
    <property type="project" value="TreeGrafter"/>
</dbReference>
<dbReference type="Pfam" id="PF00501">
    <property type="entry name" value="AMP-binding"/>
    <property type="match status" value="1"/>
</dbReference>
<evidence type="ECO:0000256" key="1">
    <source>
        <dbReference type="ARBA" id="ARBA00004651"/>
    </source>
</evidence>
<evidence type="ECO:0000256" key="2">
    <source>
        <dbReference type="ARBA" id="ARBA00006432"/>
    </source>
</evidence>
<dbReference type="GO" id="GO:0004467">
    <property type="term" value="F:long-chain fatty acid-CoA ligase activity"/>
    <property type="evidence" value="ECO:0007669"/>
    <property type="project" value="UniProtKB-EC"/>
</dbReference>
<comment type="catalytic activity">
    <reaction evidence="11">
        <text>a long-chain fatty acid + ATP + CoA = a long-chain fatty acyl-CoA + AMP + diphosphate</text>
        <dbReference type="Rhea" id="RHEA:15421"/>
        <dbReference type="ChEBI" id="CHEBI:30616"/>
        <dbReference type="ChEBI" id="CHEBI:33019"/>
        <dbReference type="ChEBI" id="CHEBI:57287"/>
        <dbReference type="ChEBI" id="CHEBI:57560"/>
        <dbReference type="ChEBI" id="CHEBI:83139"/>
        <dbReference type="ChEBI" id="CHEBI:456215"/>
        <dbReference type="EC" id="6.2.1.3"/>
    </reaction>
    <physiologicalReaction direction="left-to-right" evidence="11">
        <dbReference type="Rhea" id="RHEA:15422"/>
    </physiologicalReaction>
</comment>
<dbReference type="InterPro" id="IPR000873">
    <property type="entry name" value="AMP-dep_synth/lig_dom"/>
</dbReference>
<evidence type="ECO:0000313" key="18">
    <source>
        <dbReference type="EMBL" id="EDW00615.1"/>
    </source>
</evidence>
<sequence length="734" mass="80820">MNDAVAPGNGSTALNSTQPGQYLAIMMKSTDNVQSVEEGGVPPDALMRINIWHKTPTKDVQINIETGKEEPSSKGNCCSWIVLVVLAAALTVATAMVWYYQGTWCGLGALYGSLVLLLLVKPGWRWFYIAAVTGPRDTIALIAYIRVLLFVKRQERKNLNVGDIFEANVAQHPDKLAIVSETQKWTFRQVNEHANRVANVFHSHGYKKGDVVGLLLENRAEFVATWLGLSKIGVITPLINTNLRGPSLQHSIKVGNCTALIYGISYRSAVMDIAKDLPAHVALYQFNDEANSAKAATEGLSQGLAQQLNALLESAAKDKVAAGASRADHQDKLVYIYTSGTTGLPKAAVITHARFFFIAAGIHYALGFRDDDVFYAPLPLYHTAGGVMSMGQALLFGSTVVVRKKFSASGYFADCARFNCTIGHYIGEMARYILATPAAAHDRQHQVRMVFGNGLRPQIWTQFVERFNIGKVGEFYGATEGNANIMNNDSTVGAIGFVSRILPQIYPISVIRADPHTGEPIRNAKGLCDRCEANEPGVFIGKIVKGNPCREFLGYVDTKASSKKVVHDVFCKGDMAFISGDLLVADERGYLYFKDRTGDTFRWKGENVSTSEVEAQLSNMINYKDAIVYGVCIPQTEGRAGMAAIYDPTREVDVSTLGSQFATALPNYARPVFLRFLRRIDLTGTFKLRKVELQQQGFNPAASEDELYYAQANGSYAKLTQDIYERIQRNELRF</sequence>
<dbReference type="FunFam" id="3.40.50.12780:FF:000005">
    <property type="entry name" value="Solute carrier family 27 member 6"/>
    <property type="match status" value="1"/>
</dbReference>
<evidence type="ECO:0000259" key="17">
    <source>
        <dbReference type="Pfam" id="PF00501"/>
    </source>
</evidence>
<proteinExistence type="inferred from homology"/>
<evidence type="ECO:0000256" key="11">
    <source>
        <dbReference type="ARBA" id="ARBA00024484"/>
    </source>
</evidence>
<keyword evidence="4" id="KW-1003">Cell membrane</keyword>
<name>B4J4R9_DROGR</name>
<comment type="catalytic activity">
    <reaction evidence="13">
        <text>a very long-chain fatty acid + ATP + CoA = a very long-chain fatty acyl-CoA + AMP + diphosphate</text>
        <dbReference type="Rhea" id="RHEA:54536"/>
        <dbReference type="ChEBI" id="CHEBI:30616"/>
        <dbReference type="ChEBI" id="CHEBI:33019"/>
        <dbReference type="ChEBI" id="CHEBI:57287"/>
        <dbReference type="ChEBI" id="CHEBI:58950"/>
        <dbReference type="ChEBI" id="CHEBI:138261"/>
        <dbReference type="ChEBI" id="CHEBI:456215"/>
    </reaction>
    <physiologicalReaction direction="left-to-right" evidence="13">
        <dbReference type="Rhea" id="RHEA:54537"/>
    </physiologicalReaction>
</comment>
<dbReference type="PROSITE" id="PS00455">
    <property type="entry name" value="AMP_BINDING"/>
    <property type="match status" value="1"/>
</dbReference>
<keyword evidence="8" id="KW-0276">Fatty acid metabolism</keyword>
<dbReference type="InterPro" id="IPR020845">
    <property type="entry name" value="AMP-binding_CS"/>
</dbReference>
<dbReference type="PhylomeDB" id="B4J4R9"/>
<evidence type="ECO:0000256" key="15">
    <source>
        <dbReference type="ARBA" id="ARBA00048666"/>
    </source>
</evidence>
<dbReference type="InterPro" id="IPR045851">
    <property type="entry name" value="AMP-bd_C_sf"/>
</dbReference>
<evidence type="ECO:0000256" key="12">
    <source>
        <dbReference type="ARBA" id="ARBA00026121"/>
    </source>
</evidence>
<evidence type="ECO:0000256" key="13">
    <source>
        <dbReference type="ARBA" id="ARBA00036527"/>
    </source>
</evidence>
<evidence type="ECO:0000256" key="4">
    <source>
        <dbReference type="ARBA" id="ARBA00022475"/>
    </source>
</evidence>
<feature type="transmembrane region" description="Helical" evidence="16">
    <location>
        <begin position="104"/>
        <end position="120"/>
    </location>
</feature>
<dbReference type="STRING" id="7222.B4J4R9"/>